<dbReference type="InterPro" id="IPR036662">
    <property type="entry name" value="PTS_EIIA_man-typ_sf"/>
</dbReference>
<name>A0A162KIW5_9CLOT</name>
<feature type="domain" description="PRD" evidence="7">
    <location>
        <begin position="457"/>
        <end position="567"/>
    </location>
</feature>
<keyword evidence="1" id="KW-0808">Transferase</keyword>
<feature type="domain" description="PRD" evidence="7">
    <location>
        <begin position="834"/>
        <end position="924"/>
    </location>
</feature>
<gene>
    <name evidence="8" type="primary">rocR_3</name>
    <name evidence="8" type="ORF">WY13_03838</name>
</gene>
<dbReference type="PROSITE" id="PS50045">
    <property type="entry name" value="SIGMA54_INTERACT_4"/>
    <property type="match status" value="1"/>
</dbReference>
<comment type="caution">
    <text evidence="8">The sequence shown here is derived from an EMBL/GenBank/DDBJ whole genome shotgun (WGS) entry which is preliminary data.</text>
</comment>
<dbReference type="InterPro" id="IPR004701">
    <property type="entry name" value="PTS_EIIA_man-typ"/>
</dbReference>
<protein>
    <submittedName>
        <fullName evidence="8">Arginine utilization regulatory protein RocR</fullName>
    </submittedName>
</protein>
<dbReference type="PROSITE" id="PS51096">
    <property type="entry name" value="PTS_EIIA_TYPE_4"/>
    <property type="match status" value="1"/>
</dbReference>
<dbReference type="Pfam" id="PF00874">
    <property type="entry name" value="PRD"/>
    <property type="match status" value="1"/>
</dbReference>
<evidence type="ECO:0000259" key="5">
    <source>
        <dbReference type="PROSITE" id="PS50045"/>
    </source>
</evidence>
<evidence type="ECO:0000259" key="7">
    <source>
        <dbReference type="PROSITE" id="PS51372"/>
    </source>
</evidence>
<evidence type="ECO:0000256" key="2">
    <source>
        <dbReference type="ARBA" id="ARBA00022741"/>
    </source>
</evidence>
<dbReference type="InterPro" id="IPR036634">
    <property type="entry name" value="PRD_sf"/>
</dbReference>
<dbReference type="GO" id="GO:0005524">
    <property type="term" value="F:ATP binding"/>
    <property type="evidence" value="ECO:0007669"/>
    <property type="project" value="UniProtKB-KW"/>
</dbReference>
<evidence type="ECO:0000313" key="9">
    <source>
        <dbReference type="Proteomes" id="UP000077407"/>
    </source>
</evidence>
<dbReference type="EMBL" id="LITT01000063">
    <property type="protein sequence ID" value="OAA83062.1"/>
    <property type="molecule type" value="Genomic_DNA"/>
</dbReference>
<keyword evidence="2" id="KW-0547">Nucleotide-binding</keyword>
<dbReference type="InterPro" id="IPR011608">
    <property type="entry name" value="PRD"/>
</dbReference>
<dbReference type="InterPro" id="IPR002078">
    <property type="entry name" value="Sigma_54_int"/>
</dbReference>
<dbReference type="InterPro" id="IPR036390">
    <property type="entry name" value="WH_DNA-bd_sf"/>
</dbReference>
<dbReference type="GO" id="GO:0006355">
    <property type="term" value="P:regulation of DNA-templated transcription"/>
    <property type="evidence" value="ECO:0007669"/>
    <property type="project" value="InterPro"/>
</dbReference>
<dbReference type="Gene3D" id="3.40.50.300">
    <property type="entry name" value="P-loop containing nucleotide triphosphate hydrolases"/>
    <property type="match status" value="1"/>
</dbReference>
<dbReference type="PATRIC" id="fig|1538.10.peg.3910"/>
<dbReference type="Pfam" id="PF00158">
    <property type="entry name" value="Sigma54_activat"/>
    <property type="match status" value="1"/>
</dbReference>
<evidence type="ECO:0000256" key="1">
    <source>
        <dbReference type="ARBA" id="ARBA00022679"/>
    </source>
</evidence>
<dbReference type="Pfam" id="PF03610">
    <property type="entry name" value="EIIA-man"/>
    <property type="match status" value="1"/>
</dbReference>
<reference evidence="8 9" key="1">
    <citation type="journal article" date="2015" name="Biotechnol. Bioeng.">
        <title>Genome sequence and phenotypic characterization of Caulobacter segnis.</title>
        <authorList>
            <person name="Patel S."/>
            <person name="Fletcher B."/>
            <person name="Scott D.C."/>
            <person name="Ely B."/>
        </authorList>
    </citation>
    <scope>NUCLEOTIDE SEQUENCE [LARGE SCALE GENOMIC DNA]</scope>
    <source>
        <strain evidence="8 9">ERI-2</strain>
    </source>
</reference>
<dbReference type="GO" id="GO:0016740">
    <property type="term" value="F:transferase activity"/>
    <property type="evidence" value="ECO:0007669"/>
    <property type="project" value="UniProtKB-KW"/>
</dbReference>
<keyword evidence="4" id="KW-0238">DNA-binding</keyword>
<sequence>MLRKDRIYEHLKKLCTNLKFLENNMEDDIKDVGFSASKIAADLNIIRSNVSADLNKLYKEGSVFKIEGRPTLYVDKEWALNNNFYNKKLDFKENNYRKTKRIANCFISLIGYDGSLNSQVKQAQAAILYPPHGLSTLILGETGTGKTMFVDYMYKFALENKVLKEKAPLVSFNCADYSNNPELLMSILFGSVKGAYTGSDTSRCGLVEKADGGILFLDEVHRLPPEGQEMLFTLLDKGKFRRLGGTEEKSVNILTVAATTEPPESVFLGTFYRRIPIVIKMPGLGERPVGERLKLISHFFNKESMRIQMPIKVSSDVLTALAMYLPPANVGDIKSCIELASSRGYMEYLINQDSIRIVLSYLPENVKGILLNNKARREEILKIIGYEDKTFFQGKKQRFNIDYNEDDFSNNVYVYLDEKFNKYKHTNMEKEKLKDNLYKDLEEYFIAYNRGLMSRGLKESELSKFIDDKIVSNLKLLCMEIKTKFKFYISENTFVALAFHINSMYERRAQSSSIKMLDVKDKNPIEYKIAIYIYERLSSIAEYKIPKNEIEFISMILHLTGEEKSELKKIPIVVIAHGDNVATNMVSVVNTLWDTNHVVGIDMSLQDEPSDVLKKAIGICKHIDEGKGILLMVDMGSLKTFGSEITKETGISVITIDNLSMPILMEASHKSMLPYSTLKNVALSVIEIGKNLLINTENEITDSKDKEKVIFTTCSTGKGTAIYLKKLILKAFKINYIRNVEVFEINISNKKEDVEKIKRLAGNRNIAAIVGSINPGMTDIPFINLMDFVTGSGLKKVLSIVSENQIVDFEEMVNDRTVAYGAISSVLDENLKFFSGSKIMIYVDRYIKEIEEEKRTKFNNQIYTLLAIHIAYAIERLKFNEKQEDNVHIIKSKFAKSVYKDFGIKLNNEEIKNINLIINESLEK</sequence>
<dbReference type="GO" id="GO:0009401">
    <property type="term" value="P:phosphoenolpyruvate-dependent sugar phosphotransferase system"/>
    <property type="evidence" value="ECO:0007669"/>
    <property type="project" value="InterPro"/>
</dbReference>
<evidence type="ECO:0000256" key="4">
    <source>
        <dbReference type="ARBA" id="ARBA00023125"/>
    </source>
</evidence>
<feature type="domain" description="PTS EIIA type-4" evidence="6">
    <location>
        <begin position="569"/>
        <end position="693"/>
    </location>
</feature>
<dbReference type="Proteomes" id="UP000077407">
    <property type="component" value="Unassembled WGS sequence"/>
</dbReference>
<dbReference type="SUPFAM" id="SSF46785">
    <property type="entry name" value="Winged helix' DNA-binding domain"/>
    <property type="match status" value="1"/>
</dbReference>
<dbReference type="AlphaFoldDB" id="A0A162KIW5"/>
<dbReference type="InterPro" id="IPR027417">
    <property type="entry name" value="P-loop_NTPase"/>
</dbReference>
<dbReference type="PROSITE" id="PS00676">
    <property type="entry name" value="SIGMA54_INTERACT_2"/>
    <property type="match status" value="1"/>
</dbReference>
<evidence type="ECO:0000256" key="3">
    <source>
        <dbReference type="ARBA" id="ARBA00022840"/>
    </source>
</evidence>
<dbReference type="InterPro" id="IPR003593">
    <property type="entry name" value="AAA+_ATPase"/>
</dbReference>
<dbReference type="RefSeq" id="WP_063557079.1">
    <property type="nucleotide sequence ID" value="NZ_LITT01000063.1"/>
</dbReference>
<organism evidence="8 9">
    <name type="scientific">Clostridium ljungdahlii</name>
    <dbReference type="NCBI Taxonomy" id="1538"/>
    <lineage>
        <taxon>Bacteria</taxon>
        <taxon>Bacillati</taxon>
        <taxon>Bacillota</taxon>
        <taxon>Clostridia</taxon>
        <taxon>Eubacteriales</taxon>
        <taxon>Clostridiaceae</taxon>
        <taxon>Clostridium</taxon>
    </lineage>
</organism>
<dbReference type="PROSITE" id="PS51372">
    <property type="entry name" value="PRD_2"/>
    <property type="match status" value="2"/>
</dbReference>
<dbReference type="GO" id="GO:0003677">
    <property type="term" value="F:DNA binding"/>
    <property type="evidence" value="ECO:0007669"/>
    <property type="project" value="UniProtKB-KW"/>
</dbReference>
<keyword evidence="3" id="KW-0067">ATP-binding</keyword>
<accession>A0A162KIW5</accession>
<dbReference type="Gene3D" id="3.40.50.2300">
    <property type="match status" value="1"/>
</dbReference>
<dbReference type="CDD" id="cd00009">
    <property type="entry name" value="AAA"/>
    <property type="match status" value="1"/>
</dbReference>
<dbReference type="GO" id="GO:0016020">
    <property type="term" value="C:membrane"/>
    <property type="evidence" value="ECO:0007669"/>
    <property type="project" value="InterPro"/>
</dbReference>
<evidence type="ECO:0000313" key="8">
    <source>
        <dbReference type="EMBL" id="OAA83062.1"/>
    </source>
</evidence>
<dbReference type="Gene3D" id="1.10.1790.10">
    <property type="entry name" value="PRD domain"/>
    <property type="match status" value="1"/>
</dbReference>
<dbReference type="Gene3D" id="3.40.50.510">
    <property type="entry name" value="Phosphotransferase system, mannose-type IIA component"/>
    <property type="match status" value="1"/>
</dbReference>
<dbReference type="InterPro" id="IPR025943">
    <property type="entry name" value="Sigma_54_int_dom_ATP-bd_2"/>
</dbReference>
<feature type="domain" description="Sigma-54 factor interaction" evidence="5">
    <location>
        <begin position="109"/>
        <end position="342"/>
    </location>
</feature>
<dbReference type="PANTHER" id="PTHR32071">
    <property type="entry name" value="TRANSCRIPTIONAL REGULATORY PROTEIN"/>
    <property type="match status" value="1"/>
</dbReference>
<proteinExistence type="predicted"/>
<dbReference type="SUPFAM" id="SSF52540">
    <property type="entry name" value="P-loop containing nucleoside triphosphate hydrolases"/>
    <property type="match status" value="1"/>
</dbReference>
<evidence type="ECO:0000259" key="6">
    <source>
        <dbReference type="PROSITE" id="PS51096"/>
    </source>
</evidence>
<dbReference type="SMART" id="SM00382">
    <property type="entry name" value="AAA"/>
    <property type="match status" value="1"/>
</dbReference>
<dbReference type="SUPFAM" id="SSF53062">
    <property type="entry name" value="PTS system fructose IIA component-like"/>
    <property type="match status" value="1"/>
</dbReference>
<dbReference type="SUPFAM" id="SSF63520">
    <property type="entry name" value="PTS-regulatory domain, PRD"/>
    <property type="match status" value="2"/>
</dbReference>
<dbReference type="PANTHER" id="PTHR32071:SF38">
    <property type="entry name" value="PSP OPERON TRANSCRIPTIONAL ACTIVATOR"/>
    <property type="match status" value="1"/>
</dbReference>